<dbReference type="InterPro" id="IPR056871">
    <property type="entry name" value="WH_TTC3"/>
</dbReference>
<keyword evidence="16" id="KW-1185">Reference proteome</keyword>
<dbReference type="Pfam" id="PF24525">
    <property type="entry name" value="TTC3"/>
    <property type="match status" value="2"/>
</dbReference>
<dbReference type="Pfam" id="PF19179">
    <property type="entry name" value="TTC3_DZIP3_dom"/>
    <property type="match status" value="1"/>
</dbReference>
<evidence type="ECO:0000313" key="15">
    <source>
        <dbReference type="EMBL" id="GAB1300456.1"/>
    </source>
</evidence>
<dbReference type="PANTHER" id="PTHR17550:SF4">
    <property type="entry name" value="E3 UBIQUITIN-PROTEIN LIGASE TTC3"/>
    <property type="match status" value="1"/>
</dbReference>
<feature type="region of interest" description="Disordered" evidence="13">
    <location>
        <begin position="994"/>
        <end position="1039"/>
    </location>
</feature>
<feature type="compositionally biased region" description="Low complexity" evidence="13">
    <location>
        <begin position="1220"/>
        <end position="1229"/>
    </location>
</feature>
<dbReference type="EC" id="2.3.2.27" evidence="4"/>
<evidence type="ECO:0000256" key="4">
    <source>
        <dbReference type="ARBA" id="ARBA00012483"/>
    </source>
</evidence>
<keyword evidence="8 10" id="KW-0863">Zinc-finger</keyword>
<dbReference type="CDD" id="cd16481">
    <property type="entry name" value="RING-H2_TTC3"/>
    <property type="match status" value="1"/>
</dbReference>
<feature type="coiled-coil region" evidence="12">
    <location>
        <begin position="1447"/>
        <end position="1538"/>
    </location>
</feature>
<protein>
    <recommendedName>
        <fullName evidence="4">RING-type E3 ubiquitin transferase</fullName>
        <ecNumber evidence="4">2.3.2.27</ecNumber>
    </recommendedName>
</protein>
<comment type="subcellular location">
    <subcellularLocation>
        <location evidence="2">Cytoplasm</location>
    </subcellularLocation>
</comment>
<feature type="repeat" description="TPR" evidence="11">
    <location>
        <begin position="161"/>
        <end position="194"/>
    </location>
</feature>
<feature type="repeat" description="TPR" evidence="11">
    <location>
        <begin position="549"/>
        <end position="582"/>
    </location>
</feature>
<evidence type="ECO:0000256" key="7">
    <source>
        <dbReference type="ARBA" id="ARBA00022723"/>
    </source>
</evidence>
<evidence type="ECO:0000256" key="9">
    <source>
        <dbReference type="ARBA" id="ARBA00022833"/>
    </source>
</evidence>
<feature type="compositionally biased region" description="Low complexity" evidence="13">
    <location>
        <begin position="1753"/>
        <end position="1765"/>
    </location>
</feature>
<gene>
    <name evidence="15" type="ORF">APTSU1_001569400</name>
</gene>
<keyword evidence="6 15" id="KW-0808">Transferase</keyword>
<feature type="compositionally biased region" description="Polar residues" evidence="13">
    <location>
        <begin position="1731"/>
        <end position="1743"/>
    </location>
</feature>
<evidence type="ECO:0000256" key="1">
    <source>
        <dbReference type="ARBA" id="ARBA00000900"/>
    </source>
</evidence>
<feature type="domain" description="RING-type" evidence="14">
    <location>
        <begin position="1875"/>
        <end position="1914"/>
    </location>
</feature>
<dbReference type="PANTHER" id="PTHR17550">
    <property type="entry name" value="E3 UBIQUITIN-PROTEIN LIGASE TTC3"/>
    <property type="match status" value="1"/>
</dbReference>
<dbReference type="Pfam" id="PF13639">
    <property type="entry name" value="zf-RING_2"/>
    <property type="match status" value="1"/>
</dbReference>
<keyword evidence="7" id="KW-0479">Metal-binding</keyword>
<keyword evidence="9" id="KW-0862">Zinc</keyword>
<feature type="region of interest" description="Disordered" evidence="13">
    <location>
        <begin position="756"/>
        <end position="781"/>
    </location>
</feature>
<dbReference type="InterPro" id="IPR001841">
    <property type="entry name" value="Znf_RING"/>
</dbReference>
<dbReference type="SUPFAM" id="SSF57850">
    <property type="entry name" value="RING/U-box"/>
    <property type="match status" value="1"/>
</dbReference>
<dbReference type="GO" id="GO:0016740">
    <property type="term" value="F:transferase activity"/>
    <property type="evidence" value="ECO:0007669"/>
    <property type="project" value="UniProtKB-KW"/>
</dbReference>
<dbReference type="Pfam" id="PF24812">
    <property type="entry name" value="WHD_TTC3"/>
    <property type="match status" value="1"/>
</dbReference>
<dbReference type="SMART" id="SM00184">
    <property type="entry name" value="RING"/>
    <property type="match status" value="1"/>
</dbReference>
<sequence>MWLCSMDDFAEGGLSLADDILLEDYPYEDDCICTPDFTTDDYVRVTQLYYEGVGMQYKDYAQSEKNLEAILANDSFLIEGLLKIGYKIENKILAMEDALNWIKYTGDVTILPKLGSVDSCWPMLSIFFTEYKYHITKVVTENCNLLEEFRRHSCMQCVKQGELMKMRGNEEFSKEKFEIAVIYYTRAIEYRPENHLLYGNRALCFLRMGQFRNALSDGKRAIVLKNTWPKGHYRYCDALCMLGEYDWALQANIKAQKLCKNDPEGIKDLIQQHVKLQKQIEDLQGRTSNKNPIKAFYESSWLTYLETHQHLLLEHHLTLWKQKEVSEKLSTKWQMVAIRIKRYNKENVQKVSFQLAGEVYRHYSTTSTSGTMPSIRKRIVVADEDLKGDDCDCHPEFLPPPSQPSRHKGKQKSRNNESEKPSSNSQVTLQVDLKSILEKQFSKSSRAAHQDFANIMKMLRSLIQDGYTALLEQRCRSAAQAFTELLNGLDPQKIKQLNLAMINYVLVVYGLAVSLLGIGRPEQEIKELSEAENQFKRIIEHYPNEGLDCLAYCGIGKVYLKKNRFLEALNHFEKAKTLINRLPGVLTWPTSNVIIEESKPEKVKMMLEKFVEECKFPPVPDAVCCYKKCRGYSKIQIYLTDPDFKGFIRISCCQYCKVEFHMNCWKKLKTTTFNDKIDKDFLQGICLTPDCEGIISKIIIFSSGGQVKCEFEHKVIKEKVPSRPVLKQKCSSLEKLRLKEDKKLKRKIQKQEAKKLAQERMEEDLRESNLPKNEEPEETVDSAQSCQFLDDRILQCIKQNADKIKSVVLNTSTLLKELLSWKVLSTEDYTTCFSSKNFVHEAVDYVIGLLIQEKNRVKTRIFLHVLSELKELDPKLAPWIQRLNSFGLDATGPFLTRYGASLKELDFNVVAFLWDEKYGHKLGSVEGKQLDYFCEPASVMEARCLIWLLEEHRDKFPALHSALDEFFDIMDSRCTVLRKQDSDEMPFGCIKVKNKGKKKKPKDSKPMLVGSGTGSVTPSSETATPEDHKRNSESAGPFAVPDHLRQDVEEFEALYDQHSSEYVVRNKKLWDINPKQKCSTLYDYFSQLLEEHGPLDMSDRMFSEEYEFFPEETRQILEKAGGLKSFLLGCPRFVVIDNCIALKKVASRLKKKRKKKNIKNKVEEISKTGEYLRVKLPLNPTAREFQPDVKSEAASEDVKSSPGPADSSTPAAEDLKPQLDSDSSSGSASEDSRLEVASPDSPPPFCEDASPSPTPAPEDAKPTYWAQSHLVTGFCTYLPFQGFGITQSRPAYINMVPSLSQFAGIYTPLASISSEYSMHRSMPVVPSFVASNRVDENAAAYFESHDPNADSGSGGRIASETQIQEGSLGMCVKYQSSAADADSALSEPEGNSSRSSDSLWEASLENVSGLTDVPPAPAVAIQVSKHMINQEVNTEPYGPFETQQGDLSQKERECHLLREQLKVACENYEQTELRSSQEIRDLEEKLQRHTEENKISKTELDWFLQDLDREIKKWQQEKKEVQERLKALKKKIKKVINTSEISTLTDEKTKVEESVRKGKELYEESHQRAVAAEVSVLENWKEREVCKLQGVASQSEAYLRSLRLMSSDSAAYPDVEYDILSWESFLSTVREEIENKKSEFEDQIKAIKSGSRLSDLSSVQISELSLPAYSTTIHPQLLSESSGHDDHGLVACVDSMTGAVLSDPSGCPEEVPELSLGSPTHQPEVTQQLELKRASQVSPSEQSPEADEKLSGQAAQSSQSPKKPSNSIIEHLSVLFPCYASTELAGFIKKVRNKSKNSFSGLSIEEIVERVTEHILDEQKKKKPNPGRDKKTSEAHSATSVAKSSQSPPVAAAGSSAKTKGQKKDDVPAPDGNSCEICHEIFKSKNMRVLKCGHKFHKGCFKQWLKGQSTCPTCGSSDLLSEE</sequence>
<feature type="compositionally biased region" description="Basic and acidic residues" evidence="13">
    <location>
        <begin position="1185"/>
        <end position="1199"/>
    </location>
</feature>
<dbReference type="InterPro" id="IPR043866">
    <property type="entry name" value="TTC3/DZIP3_dom"/>
</dbReference>
<evidence type="ECO:0000256" key="3">
    <source>
        <dbReference type="ARBA" id="ARBA00004906"/>
    </source>
</evidence>
<feature type="compositionally biased region" description="Basic and acidic residues" evidence="13">
    <location>
        <begin position="1816"/>
        <end position="1834"/>
    </location>
</feature>
<evidence type="ECO:0000256" key="10">
    <source>
        <dbReference type="PROSITE-ProRule" id="PRU00175"/>
    </source>
</evidence>
<comment type="catalytic activity">
    <reaction evidence="1">
        <text>S-ubiquitinyl-[E2 ubiquitin-conjugating enzyme]-L-cysteine + [acceptor protein]-L-lysine = [E2 ubiquitin-conjugating enzyme]-L-cysteine + N(6)-ubiquitinyl-[acceptor protein]-L-lysine.</text>
        <dbReference type="EC" id="2.3.2.27"/>
    </reaction>
</comment>
<evidence type="ECO:0000256" key="8">
    <source>
        <dbReference type="ARBA" id="ARBA00022771"/>
    </source>
</evidence>
<evidence type="ECO:0000256" key="11">
    <source>
        <dbReference type="PROSITE-ProRule" id="PRU00339"/>
    </source>
</evidence>
<dbReference type="SMART" id="SM00028">
    <property type="entry name" value="TPR"/>
    <property type="match status" value="5"/>
</dbReference>
<evidence type="ECO:0000313" key="16">
    <source>
        <dbReference type="Proteomes" id="UP001623349"/>
    </source>
</evidence>
<keyword evidence="11" id="KW-0802">TPR repeat</keyword>
<name>A0ABQ0FMK1_APOSI</name>
<feature type="region of interest" description="Disordered" evidence="13">
    <location>
        <begin position="1731"/>
        <end position="1765"/>
    </location>
</feature>
<evidence type="ECO:0000256" key="13">
    <source>
        <dbReference type="SAM" id="MobiDB-lite"/>
    </source>
</evidence>
<feature type="compositionally biased region" description="Polar residues" evidence="13">
    <location>
        <begin position="1835"/>
        <end position="1848"/>
    </location>
</feature>
<evidence type="ECO:0000256" key="2">
    <source>
        <dbReference type="ARBA" id="ARBA00004496"/>
    </source>
</evidence>
<dbReference type="Proteomes" id="UP001623349">
    <property type="component" value="Unassembled WGS sequence"/>
</dbReference>
<evidence type="ECO:0000256" key="6">
    <source>
        <dbReference type="ARBA" id="ARBA00022679"/>
    </source>
</evidence>
<evidence type="ECO:0000259" key="14">
    <source>
        <dbReference type="PROSITE" id="PS50089"/>
    </source>
</evidence>
<feature type="region of interest" description="Disordered" evidence="13">
    <location>
        <begin position="391"/>
        <end position="427"/>
    </location>
</feature>
<dbReference type="InterPro" id="IPR013083">
    <property type="entry name" value="Znf_RING/FYVE/PHD"/>
</dbReference>
<evidence type="ECO:0000256" key="12">
    <source>
        <dbReference type="SAM" id="Coils"/>
    </source>
</evidence>
<feature type="region of interest" description="Disordered" evidence="13">
    <location>
        <begin position="1701"/>
        <end position="1720"/>
    </location>
</feature>
<dbReference type="Gene3D" id="1.10.533.10">
    <property type="entry name" value="Death Domain, Fas"/>
    <property type="match status" value="1"/>
</dbReference>
<proteinExistence type="predicted"/>
<dbReference type="EMBL" id="BAAFST010000016">
    <property type="protein sequence ID" value="GAB1300456.1"/>
    <property type="molecule type" value="Genomic_DNA"/>
</dbReference>
<dbReference type="SUPFAM" id="SSF48452">
    <property type="entry name" value="TPR-like"/>
    <property type="match status" value="2"/>
</dbReference>
<dbReference type="Gene3D" id="3.30.40.10">
    <property type="entry name" value="Zinc/RING finger domain, C3HC4 (zinc finger)"/>
    <property type="match status" value="1"/>
</dbReference>
<dbReference type="InterPro" id="IPR011990">
    <property type="entry name" value="TPR-like_helical_dom_sf"/>
</dbReference>
<feature type="region of interest" description="Disordered" evidence="13">
    <location>
        <begin position="1182"/>
        <end position="1261"/>
    </location>
</feature>
<keyword evidence="5" id="KW-0963">Cytoplasm</keyword>
<dbReference type="InterPro" id="IPR019734">
    <property type="entry name" value="TPR_rpt"/>
</dbReference>
<comment type="pathway">
    <text evidence="3">Protein modification; protein ubiquitination.</text>
</comment>
<dbReference type="PROSITE" id="PS50089">
    <property type="entry name" value="ZF_RING_2"/>
    <property type="match status" value="1"/>
</dbReference>
<accession>A0ABQ0FMK1</accession>
<comment type="caution">
    <text evidence="15">The sequence shown here is derived from an EMBL/GenBank/DDBJ whole genome shotgun (WGS) entry which is preliminary data.</text>
</comment>
<feature type="region of interest" description="Disordered" evidence="13">
    <location>
        <begin position="1816"/>
        <end position="1871"/>
    </location>
</feature>
<dbReference type="PROSITE" id="PS50005">
    <property type="entry name" value="TPR"/>
    <property type="match status" value="2"/>
</dbReference>
<dbReference type="InterPro" id="IPR011029">
    <property type="entry name" value="DEATH-like_dom_sf"/>
</dbReference>
<keyword evidence="12" id="KW-0175">Coiled coil</keyword>
<dbReference type="InterPro" id="IPR056870">
    <property type="entry name" value="TTC3/DZIP3/RBM44-like_helical"/>
</dbReference>
<dbReference type="Pfam" id="PF24905">
    <property type="entry name" value="TTC3_9th"/>
    <property type="match status" value="1"/>
</dbReference>
<dbReference type="InterPro" id="IPR056872">
    <property type="entry name" value="TTC3/DZIP3-like_helical"/>
</dbReference>
<reference evidence="15 16" key="1">
    <citation type="submission" date="2024-08" db="EMBL/GenBank/DDBJ databases">
        <title>The draft genome of Apodemus speciosus.</title>
        <authorList>
            <person name="Nabeshima K."/>
            <person name="Suzuki S."/>
            <person name="Onuma M."/>
        </authorList>
    </citation>
    <scope>NUCLEOTIDE SEQUENCE [LARGE SCALE GENOMIC DNA]</scope>
    <source>
        <strain evidence="15">IB14-021</strain>
    </source>
</reference>
<evidence type="ECO:0000256" key="5">
    <source>
        <dbReference type="ARBA" id="ARBA00022490"/>
    </source>
</evidence>
<dbReference type="Gene3D" id="1.25.40.10">
    <property type="entry name" value="Tetratricopeptide repeat domain"/>
    <property type="match status" value="2"/>
</dbReference>
<organism evidence="15 16">
    <name type="scientific">Apodemus speciosus</name>
    <name type="common">Large Japanese field mouse</name>
    <dbReference type="NCBI Taxonomy" id="105296"/>
    <lineage>
        <taxon>Eukaryota</taxon>
        <taxon>Metazoa</taxon>
        <taxon>Chordata</taxon>
        <taxon>Craniata</taxon>
        <taxon>Vertebrata</taxon>
        <taxon>Euteleostomi</taxon>
        <taxon>Mammalia</taxon>
        <taxon>Eutheria</taxon>
        <taxon>Euarchontoglires</taxon>
        <taxon>Glires</taxon>
        <taxon>Rodentia</taxon>
        <taxon>Myomorpha</taxon>
        <taxon>Muroidea</taxon>
        <taxon>Muridae</taxon>
        <taxon>Murinae</taxon>
        <taxon>Apodemus</taxon>
    </lineage>
</organism>